<name>A0A6I6MN40_9CAUL</name>
<dbReference type="CDD" id="cd07262">
    <property type="entry name" value="VOC_like"/>
    <property type="match status" value="1"/>
</dbReference>
<keyword evidence="3" id="KW-1185">Reference proteome</keyword>
<dbReference type="GO" id="GO:0016829">
    <property type="term" value="F:lyase activity"/>
    <property type="evidence" value="ECO:0007669"/>
    <property type="project" value="UniProtKB-KW"/>
</dbReference>
<dbReference type="KEGG" id="tsv:DSM104635_00973"/>
<evidence type="ECO:0000259" key="1">
    <source>
        <dbReference type="PROSITE" id="PS51819"/>
    </source>
</evidence>
<dbReference type="EMBL" id="CP047045">
    <property type="protein sequence ID" value="QGZ94157.1"/>
    <property type="molecule type" value="Genomic_DNA"/>
</dbReference>
<accession>A0A6I6MN40</accession>
<dbReference type="PANTHER" id="PTHR35006:SF2">
    <property type="entry name" value="GLYOXALASE FAMILY PROTEIN (AFU_ORTHOLOGUE AFUA_5G14830)"/>
    <property type="match status" value="1"/>
</dbReference>
<dbReference type="InterPro" id="IPR004360">
    <property type="entry name" value="Glyas_Fos-R_dOase_dom"/>
</dbReference>
<dbReference type="InterPro" id="IPR037523">
    <property type="entry name" value="VOC_core"/>
</dbReference>
<dbReference type="AlphaFoldDB" id="A0A6I6MN40"/>
<evidence type="ECO:0000313" key="2">
    <source>
        <dbReference type="EMBL" id="QGZ94157.1"/>
    </source>
</evidence>
<reference evidence="3" key="1">
    <citation type="submission" date="2019-12" db="EMBL/GenBank/DDBJ databases">
        <title>Complete genome of Terracaulis silvestris 0127_4.</title>
        <authorList>
            <person name="Vieira S."/>
            <person name="Riedel T."/>
            <person name="Sproer C."/>
            <person name="Pascual J."/>
            <person name="Boedeker C."/>
            <person name="Overmann J."/>
        </authorList>
    </citation>
    <scope>NUCLEOTIDE SEQUENCE [LARGE SCALE GENOMIC DNA]</scope>
    <source>
        <strain evidence="3">0127_4</strain>
    </source>
</reference>
<dbReference type="Pfam" id="PF00903">
    <property type="entry name" value="Glyoxalase"/>
    <property type="match status" value="1"/>
</dbReference>
<evidence type="ECO:0000313" key="3">
    <source>
        <dbReference type="Proteomes" id="UP000431269"/>
    </source>
</evidence>
<dbReference type="Gene3D" id="3.10.180.10">
    <property type="entry name" value="2,3-Dihydroxybiphenyl 1,2-Dioxygenase, domain 1"/>
    <property type="match status" value="1"/>
</dbReference>
<dbReference type="Proteomes" id="UP000431269">
    <property type="component" value="Chromosome"/>
</dbReference>
<gene>
    <name evidence="2" type="ORF">DSM104635_00973</name>
</gene>
<protein>
    <submittedName>
        <fullName evidence="2">Putative lactoylglutathione lyase</fullName>
    </submittedName>
</protein>
<dbReference type="SUPFAM" id="SSF54593">
    <property type="entry name" value="Glyoxalase/Bleomycin resistance protein/Dihydroxybiphenyl dioxygenase"/>
    <property type="match status" value="1"/>
</dbReference>
<organism evidence="2 3">
    <name type="scientific">Terricaulis silvestris</name>
    <dbReference type="NCBI Taxonomy" id="2686094"/>
    <lineage>
        <taxon>Bacteria</taxon>
        <taxon>Pseudomonadati</taxon>
        <taxon>Pseudomonadota</taxon>
        <taxon>Alphaproteobacteria</taxon>
        <taxon>Caulobacterales</taxon>
        <taxon>Caulobacteraceae</taxon>
        <taxon>Terricaulis</taxon>
    </lineage>
</organism>
<feature type="domain" description="VOC" evidence="1">
    <location>
        <begin position="2"/>
        <end position="128"/>
    </location>
</feature>
<proteinExistence type="predicted"/>
<dbReference type="PROSITE" id="PS51819">
    <property type="entry name" value="VOC"/>
    <property type="match status" value="1"/>
</dbReference>
<sequence length="131" mass="14220">MSIDHVSVGVSNMKRSKDFYDAVLAPLGMTAVMPVEFGGQLVGVGYGEKFPNFWIQLPINGQAASMGNGVHIAFNAKTREAVDAFYLAALEQGGIEDGKPGLRTEYHPDYYGAFVRDPDGNKIEACSHLHE</sequence>
<keyword evidence="2" id="KW-0456">Lyase</keyword>
<dbReference type="RefSeq" id="WP_158765117.1">
    <property type="nucleotide sequence ID" value="NZ_CP047045.1"/>
</dbReference>
<dbReference type="InterPro" id="IPR029068">
    <property type="entry name" value="Glyas_Bleomycin-R_OHBP_Dase"/>
</dbReference>
<dbReference type="PANTHER" id="PTHR35006">
    <property type="entry name" value="GLYOXALASE FAMILY PROTEIN (AFU_ORTHOLOGUE AFUA_5G14830)"/>
    <property type="match status" value="1"/>
</dbReference>